<dbReference type="Proteomes" id="UP001500603">
    <property type="component" value="Unassembled WGS sequence"/>
</dbReference>
<comment type="similarity">
    <text evidence="1">Belongs to the non-flavoprotein flavin reductase family.</text>
</comment>
<feature type="domain" description="Flavin reductase like" evidence="3">
    <location>
        <begin position="17"/>
        <end position="159"/>
    </location>
</feature>
<dbReference type="InterPro" id="IPR002563">
    <property type="entry name" value="Flavin_Rdtase-like_dom"/>
</dbReference>
<sequence>MTETTRTPLETGFREAMAHLCAPVAVVTAMDGARPHGTTVSAVMSLSLEPLLVAVALADTSDCLGLINANRTFGVNVLAADQHAVASRLAKKGREKFADLPWEVAGGVPRLSGAAVWLRCTLADTAPGGDHRILIGEVRDVATVTEAAPLTYHRRQFGTHLPHLD</sequence>
<dbReference type="PANTHER" id="PTHR30466:SF1">
    <property type="entry name" value="FMN REDUCTASE (NADH) RUTF"/>
    <property type="match status" value="1"/>
</dbReference>
<dbReference type="InterPro" id="IPR050268">
    <property type="entry name" value="NADH-dep_flavin_reductase"/>
</dbReference>
<dbReference type="Gene3D" id="2.30.110.10">
    <property type="entry name" value="Electron Transport, Fmn-binding Protein, Chain A"/>
    <property type="match status" value="1"/>
</dbReference>
<dbReference type="RefSeq" id="WP_345497342.1">
    <property type="nucleotide sequence ID" value="NZ_BAABJM010000004.1"/>
</dbReference>
<evidence type="ECO:0000256" key="2">
    <source>
        <dbReference type="ARBA" id="ARBA00023002"/>
    </source>
</evidence>
<dbReference type="SUPFAM" id="SSF50475">
    <property type="entry name" value="FMN-binding split barrel"/>
    <property type="match status" value="1"/>
</dbReference>
<keyword evidence="2" id="KW-0560">Oxidoreductase</keyword>
<evidence type="ECO:0000259" key="3">
    <source>
        <dbReference type="SMART" id="SM00903"/>
    </source>
</evidence>
<evidence type="ECO:0000313" key="4">
    <source>
        <dbReference type="EMBL" id="GAA5060812.1"/>
    </source>
</evidence>
<dbReference type="InterPro" id="IPR012349">
    <property type="entry name" value="Split_barrel_FMN-bd"/>
</dbReference>
<dbReference type="SMART" id="SM00903">
    <property type="entry name" value="Flavin_Reduct"/>
    <property type="match status" value="1"/>
</dbReference>
<name>A0ABP9KKI9_9NOCA</name>
<comment type="caution">
    <text evidence="4">The sequence shown here is derived from an EMBL/GenBank/DDBJ whole genome shotgun (WGS) entry which is preliminary data.</text>
</comment>
<protein>
    <submittedName>
        <fullName evidence="4">Flavin reductase family protein</fullName>
    </submittedName>
</protein>
<dbReference type="EMBL" id="BAABJM010000004">
    <property type="protein sequence ID" value="GAA5060812.1"/>
    <property type="molecule type" value="Genomic_DNA"/>
</dbReference>
<gene>
    <name evidence="4" type="ORF">GCM10023318_42710</name>
</gene>
<evidence type="ECO:0000313" key="5">
    <source>
        <dbReference type="Proteomes" id="UP001500603"/>
    </source>
</evidence>
<accession>A0ABP9KKI9</accession>
<keyword evidence="5" id="KW-1185">Reference proteome</keyword>
<evidence type="ECO:0000256" key="1">
    <source>
        <dbReference type="ARBA" id="ARBA00008898"/>
    </source>
</evidence>
<dbReference type="PANTHER" id="PTHR30466">
    <property type="entry name" value="FLAVIN REDUCTASE"/>
    <property type="match status" value="1"/>
</dbReference>
<dbReference type="Pfam" id="PF01613">
    <property type="entry name" value="Flavin_Reduct"/>
    <property type="match status" value="1"/>
</dbReference>
<proteinExistence type="inferred from homology"/>
<organism evidence="4 5">
    <name type="scientific">Nocardia callitridis</name>
    <dbReference type="NCBI Taxonomy" id="648753"/>
    <lineage>
        <taxon>Bacteria</taxon>
        <taxon>Bacillati</taxon>
        <taxon>Actinomycetota</taxon>
        <taxon>Actinomycetes</taxon>
        <taxon>Mycobacteriales</taxon>
        <taxon>Nocardiaceae</taxon>
        <taxon>Nocardia</taxon>
    </lineage>
</organism>
<reference evidence="5" key="1">
    <citation type="journal article" date="2019" name="Int. J. Syst. Evol. Microbiol.">
        <title>The Global Catalogue of Microorganisms (GCM) 10K type strain sequencing project: providing services to taxonomists for standard genome sequencing and annotation.</title>
        <authorList>
            <consortium name="The Broad Institute Genomics Platform"/>
            <consortium name="The Broad Institute Genome Sequencing Center for Infectious Disease"/>
            <person name="Wu L."/>
            <person name="Ma J."/>
        </authorList>
    </citation>
    <scope>NUCLEOTIDE SEQUENCE [LARGE SCALE GENOMIC DNA]</scope>
    <source>
        <strain evidence="5">JCM 18298</strain>
    </source>
</reference>